<dbReference type="AlphaFoldDB" id="A0A975RYT5"/>
<evidence type="ECO:0000313" key="1">
    <source>
        <dbReference type="EMBL" id="QWG25110.1"/>
    </source>
</evidence>
<evidence type="ECO:0000313" key="2">
    <source>
        <dbReference type="Proteomes" id="UP000676951"/>
    </source>
</evidence>
<dbReference type="InterPro" id="IPR036388">
    <property type="entry name" value="WH-like_DNA-bd_sf"/>
</dbReference>
<proteinExistence type="predicted"/>
<dbReference type="Gene3D" id="1.10.10.10">
    <property type="entry name" value="Winged helix-like DNA-binding domain superfamily/Winged helix DNA-binding domain"/>
    <property type="match status" value="1"/>
</dbReference>
<dbReference type="EMBL" id="CP076136">
    <property type="protein sequence ID" value="QWG25110.1"/>
    <property type="molecule type" value="Genomic_DNA"/>
</dbReference>
<dbReference type="Proteomes" id="UP000676951">
    <property type="component" value="Chromosome"/>
</dbReference>
<gene>
    <name evidence="1" type="ORF">KMZ93_09635</name>
</gene>
<dbReference type="SUPFAM" id="SSF46785">
    <property type="entry name" value="Winged helix' DNA-binding domain"/>
    <property type="match status" value="1"/>
</dbReference>
<dbReference type="InterPro" id="IPR036390">
    <property type="entry name" value="WH_DNA-bd_sf"/>
</dbReference>
<keyword evidence="2" id="KW-1185">Reference proteome</keyword>
<sequence length="213" mass="23471">MDRALPNGSGEDERIVLNLLNSVDDGASSRRRIAEELGIALGLVNAYLKRCVKKGLVKVRQAPARHYAYYLTPQGFAEKSRLTVEYLSSSFSFFRQAKADCAQVFEAAKQKNLQNLVLCGKSELAEIAILSAVDCGVAIVAIVDQDARETRLLGREVISDYEHLTAPFDGVIVTDLVNFRRAFDEAVRLYGPDRVLAPKLLGLNISERRGAAQ</sequence>
<accession>A0A975RYT5</accession>
<reference evidence="1 2" key="1">
    <citation type="submission" date="2021-06" db="EMBL/GenBank/DDBJ databases">
        <title>Bradyrhizobium sp. S2-11-4 Genome sequencing.</title>
        <authorList>
            <person name="Jin L."/>
        </authorList>
    </citation>
    <scope>NUCLEOTIDE SEQUENCE [LARGE SCALE GENOMIC DNA]</scope>
    <source>
        <strain evidence="1 2">S2-11-4</strain>
    </source>
</reference>
<dbReference type="RefSeq" id="WP_215605850.1">
    <property type="nucleotide sequence ID" value="NZ_CP076136.1"/>
</dbReference>
<dbReference type="Pfam" id="PF13412">
    <property type="entry name" value="HTH_24"/>
    <property type="match status" value="1"/>
</dbReference>
<name>A0A975RYT5_9BRAD</name>
<protein>
    <submittedName>
        <fullName evidence="1">Winged helix-turn-helix transcriptional regulator</fullName>
    </submittedName>
</protein>
<organism evidence="1 2">
    <name type="scientific">Bradyrhizobium sediminis</name>
    <dbReference type="NCBI Taxonomy" id="2840469"/>
    <lineage>
        <taxon>Bacteria</taxon>
        <taxon>Pseudomonadati</taxon>
        <taxon>Pseudomonadota</taxon>
        <taxon>Alphaproteobacteria</taxon>
        <taxon>Hyphomicrobiales</taxon>
        <taxon>Nitrobacteraceae</taxon>
        <taxon>Bradyrhizobium</taxon>
    </lineage>
</organism>